<dbReference type="Gene3D" id="1.10.10.10">
    <property type="entry name" value="Winged helix-like DNA-binding domain superfamily/Winged helix DNA-binding domain"/>
    <property type="match status" value="1"/>
</dbReference>
<evidence type="ECO:0000313" key="6">
    <source>
        <dbReference type="Proteomes" id="UP000327039"/>
    </source>
</evidence>
<protein>
    <submittedName>
        <fullName evidence="5">FadR family transcriptional regulator</fullName>
    </submittedName>
</protein>
<dbReference type="SUPFAM" id="SSF48008">
    <property type="entry name" value="GntR ligand-binding domain-like"/>
    <property type="match status" value="1"/>
</dbReference>
<reference evidence="6" key="1">
    <citation type="submission" date="2019-09" db="EMBL/GenBank/DDBJ databases">
        <title>Mumia zhuanghuii sp. nov. isolated from the intestinal contents of plateau pika (Ochotona curzoniae) in the Qinghai-Tibet plateau of China.</title>
        <authorList>
            <person name="Tian Z."/>
        </authorList>
    </citation>
    <scope>NUCLEOTIDE SEQUENCE [LARGE SCALE GENOMIC DNA]</scope>
    <source>
        <strain evidence="6">DSM 25564</strain>
    </source>
</reference>
<proteinExistence type="predicted"/>
<dbReference type="SMART" id="SM00345">
    <property type="entry name" value="HTH_GNTR"/>
    <property type="match status" value="1"/>
</dbReference>
<comment type="caution">
    <text evidence="5">The sequence shown here is derived from an EMBL/GenBank/DDBJ whole genome shotgun (WGS) entry which is preliminary data.</text>
</comment>
<dbReference type="GO" id="GO:0003677">
    <property type="term" value="F:DNA binding"/>
    <property type="evidence" value="ECO:0007669"/>
    <property type="project" value="UniProtKB-KW"/>
</dbReference>
<keyword evidence="6" id="KW-1185">Reference proteome</keyword>
<dbReference type="PRINTS" id="PR00035">
    <property type="entry name" value="HTHGNTR"/>
</dbReference>
<dbReference type="InterPro" id="IPR036390">
    <property type="entry name" value="WH_DNA-bd_sf"/>
</dbReference>
<evidence type="ECO:0000256" key="1">
    <source>
        <dbReference type="ARBA" id="ARBA00023015"/>
    </source>
</evidence>
<keyword evidence="3" id="KW-0804">Transcription</keyword>
<dbReference type="RefSeq" id="WP_150417746.1">
    <property type="nucleotide sequence ID" value="NZ_VYRZ01000001.1"/>
</dbReference>
<organism evidence="5 6">
    <name type="scientific">Microbacterium radiodurans</name>
    <dbReference type="NCBI Taxonomy" id="661398"/>
    <lineage>
        <taxon>Bacteria</taxon>
        <taxon>Bacillati</taxon>
        <taxon>Actinomycetota</taxon>
        <taxon>Actinomycetes</taxon>
        <taxon>Micrococcales</taxon>
        <taxon>Microbacteriaceae</taxon>
        <taxon>Microbacterium</taxon>
    </lineage>
</organism>
<dbReference type="InterPro" id="IPR011711">
    <property type="entry name" value="GntR_C"/>
</dbReference>
<name>A0A5J5IUU5_9MICO</name>
<dbReference type="SUPFAM" id="SSF46785">
    <property type="entry name" value="Winged helix' DNA-binding domain"/>
    <property type="match status" value="1"/>
</dbReference>
<dbReference type="EMBL" id="VYRZ01000001">
    <property type="protein sequence ID" value="KAA9089126.1"/>
    <property type="molecule type" value="Genomic_DNA"/>
</dbReference>
<sequence length="230" mass="25270">MNKTIDWGAVHEQSPSLADSLSMSLERLVLEGGLRDGDRLPPERDLAVQLGVSRGSLREALRALELRGLLERTPGRGTIVRDATRSAHADVLVSGLALHTDDFMQALEVRACIEPPMAARAAQRATDLDIAQLRRILDDMARDIDAAEFSRLDRLFHRAIAQYTYNPLLVRLLDRVSEILDVTRSQLPINRATRRRALADHRAILDAVASHDPDAASAAAAAHIAGMHES</sequence>
<dbReference type="CDD" id="cd07377">
    <property type="entry name" value="WHTH_GntR"/>
    <property type="match status" value="1"/>
</dbReference>
<dbReference type="Pfam" id="PF00392">
    <property type="entry name" value="GntR"/>
    <property type="match status" value="1"/>
</dbReference>
<dbReference type="InterPro" id="IPR036388">
    <property type="entry name" value="WH-like_DNA-bd_sf"/>
</dbReference>
<dbReference type="AlphaFoldDB" id="A0A5J5IUU5"/>
<feature type="domain" description="HTH gntR-type" evidence="4">
    <location>
        <begin position="15"/>
        <end position="83"/>
    </location>
</feature>
<dbReference type="Proteomes" id="UP000327039">
    <property type="component" value="Unassembled WGS sequence"/>
</dbReference>
<dbReference type="SMART" id="SM00895">
    <property type="entry name" value="FCD"/>
    <property type="match status" value="1"/>
</dbReference>
<dbReference type="PANTHER" id="PTHR43537:SF5">
    <property type="entry name" value="UXU OPERON TRANSCRIPTIONAL REGULATOR"/>
    <property type="match status" value="1"/>
</dbReference>
<keyword evidence="2" id="KW-0238">DNA-binding</keyword>
<dbReference type="PROSITE" id="PS50949">
    <property type="entry name" value="HTH_GNTR"/>
    <property type="match status" value="1"/>
</dbReference>
<dbReference type="OrthoDB" id="8680240at2"/>
<dbReference type="PANTHER" id="PTHR43537">
    <property type="entry name" value="TRANSCRIPTIONAL REGULATOR, GNTR FAMILY"/>
    <property type="match status" value="1"/>
</dbReference>
<evidence type="ECO:0000256" key="3">
    <source>
        <dbReference type="ARBA" id="ARBA00023163"/>
    </source>
</evidence>
<evidence type="ECO:0000313" key="5">
    <source>
        <dbReference type="EMBL" id="KAA9089126.1"/>
    </source>
</evidence>
<dbReference type="InterPro" id="IPR008920">
    <property type="entry name" value="TF_FadR/GntR_C"/>
</dbReference>
<dbReference type="Gene3D" id="1.20.120.530">
    <property type="entry name" value="GntR ligand-binding domain-like"/>
    <property type="match status" value="1"/>
</dbReference>
<dbReference type="InterPro" id="IPR000524">
    <property type="entry name" value="Tscrpt_reg_HTH_GntR"/>
</dbReference>
<dbReference type="GO" id="GO:0003700">
    <property type="term" value="F:DNA-binding transcription factor activity"/>
    <property type="evidence" value="ECO:0007669"/>
    <property type="project" value="InterPro"/>
</dbReference>
<accession>A0A5J5IUU5</accession>
<keyword evidence="1" id="KW-0805">Transcription regulation</keyword>
<gene>
    <name evidence="5" type="ORF">F6B42_01080</name>
</gene>
<dbReference type="Pfam" id="PF07729">
    <property type="entry name" value="FCD"/>
    <property type="match status" value="1"/>
</dbReference>
<evidence type="ECO:0000256" key="2">
    <source>
        <dbReference type="ARBA" id="ARBA00023125"/>
    </source>
</evidence>
<evidence type="ECO:0000259" key="4">
    <source>
        <dbReference type="PROSITE" id="PS50949"/>
    </source>
</evidence>